<keyword evidence="3" id="KW-1185">Reference proteome</keyword>
<proteinExistence type="predicted"/>
<protein>
    <submittedName>
        <fullName evidence="2">Uncharacterized protein</fullName>
    </submittedName>
</protein>
<sequence length="402" mass="45647">MSLASSKIKKRRTNNQQISELVPEDNKNNNRLVYFIDAALSESSSVGDSSYTCDITEITATNSVTTKKSARQMWTLSLCELESIVTEKVEMKTSNDKIRSIHDSCHAVAINGKLKPNDKRRILNLSGLFDCETELSISSISVKYVACNTILSEGVKRTIACLNTSIENRIFMKLDHNPESLEDLQLNHIIPDLYLNFMNNLNKGNELNLIAKYLGCILNSLWSSHDHVQIKWDKSSQATSKTDPTNCKIQPDNFYTNINDKSFKVGNGEIKRKTASKKEVDETRTRMIDVCKRQLHLRMKHAGTADDLVTFGVLVYVTCELRLRYEFYLVSYVNGYYPFEKFAWGEFASSDDGFKNLESTFKSLIQLKKSMELSLSLEGSNSASSLDTNKLLPTVTYFTEYR</sequence>
<evidence type="ECO:0000256" key="1">
    <source>
        <dbReference type="SAM" id="MobiDB-lite"/>
    </source>
</evidence>
<feature type="region of interest" description="Disordered" evidence="1">
    <location>
        <begin position="1"/>
        <end position="23"/>
    </location>
</feature>
<evidence type="ECO:0000313" key="3">
    <source>
        <dbReference type="Proteomes" id="UP000740926"/>
    </source>
</evidence>
<accession>A0A9P6YZY0</accession>
<dbReference type="AlphaFoldDB" id="A0A9P6YZY0"/>
<reference evidence="2 3" key="1">
    <citation type="journal article" date="2020" name="Microb. Genom.">
        <title>Genetic diversity of clinical and environmental Mucorales isolates obtained from an investigation of mucormycosis cases among solid organ transplant recipients.</title>
        <authorList>
            <person name="Nguyen M.H."/>
            <person name="Kaul D."/>
            <person name="Muto C."/>
            <person name="Cheng S.J."/>
            <person name="Richter R.A."/>
            <person name="Bruno V.M."/>
            <person name="Liu G."/>
            <person name="Beyhan S."/>
            <person name="Sundermann A.J."/>
            <person name="Mounaud S."/>
            <person name="Pasculle A.W."/>
            <person name="Nierman W.C."/>
            <person name="Driscoll E."/>
            <person name="Cumbie R."/>
            <person name="Clancy C.J."/>
            <person name="Dupont C.L."/>
        </authorList>
    </citation>
    <scope>NUCLEOTIDE SEQUENCE [LARGE SCALE GENOMIC DNA]</scope>
    <source>
        <strain evidence="2 3">GL24</strain>
    </source>
</reference>
<comment type="caution">
    <text evidence="2">The sequence shown here is derived from an EMBL/GenBank/DDBJ whole genome shotgun (WGS) entry which is preliminary data.</text>
</comment>
<organism evidence="2 3">
    <name type="scientific">Rhizopus delemar</name>
    <dbReference type="NCBI Taxonomy" id="936053"/>
    <lineage>
        <taxon>Eukaryota</taxon>
        <taxon>Fungi</taxon>
        <taxon>Fungi incertae sedis</taxon>
        <taxon>Mucoromycota</taxon>
        <taxon>Mucoromycotina</taxon>
        <taxon>Mucoromycetes</taxon>
        <taxon>Mucorales</taxon>
        <taxon>Mucorineae</taxon>
        <taxon>Rhizopodaceae</taxon>
        <taxon>Rhizopus</taxon>
    </lineage>
</organism>
<dbReference type="EMBL" id="JAANIU010001282">
    <property type="protein sequence ID" value="KAG1567906.1"/>
    <property type="molecule type" value="Genomic_DNA"/>
</dbReference>
<evidence type="ECO:0000313" key="2">
    <source>
        <dbReference type="EMBL" id="KAG1567906.1"/>
    </source>
</evidence>
<name>A0A9P6YZY0_9FUNG</name>
<gene>
    <name evidence="2" type="ORF">G6F50_007779</name>
</gene>
<dbReference type="Proteomes" id="UP000740926">
    <property type="component" value="Unassembled WGS sequence"/>
</dbReference>